<name>A0A561BLL7_9ACTN</name>
<dbReference type="AlphaFoldDB" id="A0A561BLL7"/>
<dbReference type="PANTHER" id="PTHR43806">
    <property type="entry name" value="PEPTIDASE S8"/>
    <property type="match status" value="1"/>
</dbReference>
<dbReference type="Gene3D" id="3.50.30.30">
    <property type="match status" value="1"/>
</dbReference>
<dbReference type="InterPro" id="IPR046450">
    <property type="entry name" value="PA_dom_sf"/>
</dbReference>
<feature type="active site" description="Charge relay system" evidence="6 7">
    <location>
        <position position="261"/>
    </location>
</feature>
<dbReference type="PROSITE" id="PS00138">
    <property type="entry name" value="SUBTILASE_SER"/>
    <property type="match status" value="1"/>
</dbReference>
<feature type="domain" description="Peptidase S8/S53" evidence="10">
    <location>
        <begin position="220"/>
        <end position="481"/>
    </location>
</feature>
<dbReference type="SUPFAM" id="SSF52743">
    <property type="entry name" value="Subtilisin-like"/>
    <property type="match status" value="1"/>
</dbReference>
<feature type="active site" description="Charge relay system" evidence="6 7">
    <location>
        <position position="436"/>
    </location>
</feature>
<feature type="chain" id="PRO_5022208337" evidence="9">
    <location>
        <begin position="28"/>
        <end position="1226"/>
    </location>
</feature>
<evidence type="ECO:0000256" key="8">
    <source>
        <dbReference type="SAM" id="MobiDB-lite"/>
    </source>
</evidence>
<gene>
    <name evidence="12" type="ORF">FB561_0787</name>
</gene>
<dbReference type="Pfam" id="PF00082">
    <property type="entry name" value="Peptidase_S8"/>
    <property type="match status" value="1"/>
</dbReference>
<dbReference type="PROSITE" id="PS51892">
    <property type="entry name" value="SUBTILASE"/>
    <property type="match status" value="1"/>
</dbReference>
<dbReference type="InterPro" id="IPR050131">
    <property type="entry name" value="Peptidase_S8_subtilisin-like"/>
</dbReference>
<feature type="domain" description="PA" evidence="11">
    <location>
        <begin position="802"/>
        <end position="878"/>
    </location>
</feature>
<dbReference type="PRINTS" id="PR00723">
    <property type="entry name" value="SUBTILISIN"/>
</dbReference>
<protein>
    <submittedName>
        <fullName evidence="12">PA domain-containing protein</fullName>
    </submittedName>
</protein>
<keyword evidence="13" id="KW-1185">Reference proteome</keyword>
<evidence type="ECO:0000259" key="10">
    <source>
        <dbReference type="Pfam" id="PF00082"/>
    </source>
</evidence>
<keyword evidence="3 7" id="KW-0645">Protease</keyword>
<evidence type="ECO:0000256" key="1">
    <source>
        <dbReference type="ARBA" id="ARBA00011073"/>
    </source>
</evidence>
<feature type="region of interest" description="Disordered" evidence="8">
    <location>
        <begin position="30"/>
        <end position="55"/>
    </location>
</feature>
<dbReference type="SUPFAM" id="SSF50974">
    <property type="entry name" value="Nitrous oxide reductase, N-terminal domain"/>
    <property type="match status" value="1"/>
</dbReference>
<evidence type="ECO:0000256" key="4">
    <source>
        <dbReference type="ARBA" id="ARBA00022801"/>
    </source>
</evidence>
<dbReference type="OrthoDB" id="5165638at2"/>
<feature type="active site" description="Charge relay system" evidence="6 7">
    <location>
        <position position="229"/>
    </location>
</feature>
<dbReference type="InterPro" id="IPR011045">
    <property type="entry name" value="N2O_reductase_N"/>
</dbReference>
<comment type="similarity">
    <text evidence="1 7">Belongs to the peptidase S8 family.</text>
</comment>
<keyword evidence="4 7" id="KW-0378">Hydrolase</keyword>
<dbReference type="EMBL" id="VIVK01000001">
    <property type="protein sequence ID" value="TWD79723.1"/>
    <property type="molecule type" value="Genomic_DNA"/>
</dbReference>
<dbReference type="SUPFAM" id="SSF52025">
    <property type="entry name" value="PA domain"/>
    <property type="match status" value="1"/>
</dbReference>
<dbReference type="PANTHER" id="PTHR43806:SF11">
    <property type="entry name" value="CEREVISIN-RELATED"/>
    <property type="match status" value="1"/>
</dbReference>
<evidence type="ECO:0000256" key="7">
    <source>
        <dbReference type="PROSITE-ProRule" id="PRU01240"/>
    </source>
</evidence>
<keyword evidence="5 7" id="KW-0720">Serine protease</keyword>
<proteinExistence type="inferred from homology"/>
<evidence type="ECO:0000256" key="3">
    <source>
        <dbReference type="ARBA" id="ARBA00022670"/>
    </source>
</evidence>
<dbReference type="InterPro" id="IPR000209">
    <property type="entry name" value="Peptidase_S8/S53_dom"/>
</dbReference>
<evidence type="ECO:0000256" key="5">
    <source>
        <dbReference type="ARBA" id="ARBA00022825"/>
    </source>
</evidence>
<keyword evidence="2" id="KW-0964">Secreted</keyword>
<evidence type="ECO:0000256" key="9">
    <source>
        <dbReference type="SAM" id="SignalP"/>
    </source>
</evidence>
<dbReference type="InterPro" id="IPR023828">
    <property type="entry name" value="Peptidase_S8_Ser-AS"/>
</dbReference>
<keyword evidence="9" id="KW-0732">Signal</keyword>
<evidence type="ECO:0000313" key="13">
    <source>
        <dbReference type="Proteomes" id="UP000318380"/>
    </source>
</evidence>
<accession>A0A561BLL7</accession>
<dbReference type="GO" id="GO:0006508">
    <property type="term" value="P:proteolysis"/>
    <property type="evidence" value="ECO:0007669"/>
    <property type="project" value="UniProtKB-KW"/>
</dbReference>
<dbReference type="GO" id="GO:0004252">
    <property type="term" value="F:serine-type endopeptidase activity"/>
    <property type="evidence" value="ECO:0007669"/>
    <property type="project" value="UniProtKB-UniRule"/>
</dbReference>
<evidence type="ECO:0000256" key="2">
    <source>
        <dbReference type="ARBA" id="ARBA00022512"/>
    </source>
</evidence>
<dbReference type="InterPro" id="IPR003137">
    <property type="entry name" value="PA_domain"/>
</dbReference>
<evidence type="ECO:0000313" key="12">
    <source>
        <dbReference type="EMBL" id="TWD79723.1"/>
    </source>
</evidence>
<reference evidence="12 13" key="1">
    <citation type="submission" date="2019-06" db="EMBL/GenBank/DDBJ databases">
        <title>Sequencing the genomes of 1000 actinobacteria strains.</title>
        <authorList>
            <person name="Klenk H.-P."/>
        </authorList>
    </citation>
    <scope>NUCLEOTIDE SEQUENCE [LARGE SCALE GENOMIC DNA]</scope>
    <source>
        <strain evidence="12 13">DSM 24683</strain>
    </source>
</reference>
<comment type="caution">
    <text evidence="12">The sequence shown here is derived from an EMBL/GenBank/DDBJ whole genome shotgun (WGS) entry which is preliminary data.</text>
</comment>
<keyword evidence="2" id="KW-0134">Cell wall</keyword>
<dbReference type="InterPro" id="IPR015500">
    <property type="entry name" value="Peptidase_S8_subtilisin-rel"/>
</dbReference>
<feature type="signal peptide" evidence="9">
    <location>
        <begin position="1"/>
        <end position="27"/>
    </location>
</feature>
<organism evidence="12 13">
    <name type="scientific">Kribbella amoyensis</name>
    <dbReference type="NCBI Taxonomy" id="996641"/>
    <lineage>
        <taxon>Bacteria</taxon>
        <taxon>Bacillati</taxon>
        <taxon>Actinomycetota</taxon>
        <taxon>Actinomycetes</taxon>
        <taxon>Propionibacteriales</taxon>
        <taxon>Kribbellaceae</taxon>
        <taxon>Kribbella</taxon>
    </lineage>
</organism>
<dbReference type="CDD" id="cd07487">
    <property type="entry name" value="Peptidases_S8_1"/>
    <property type="match status" value="1"/>
</dbReference>
<dbReference type="Pfam" id="PF02225">
    <property type="entry name" value="PA"/>
    <property type="match status" value="1"/>
</dbReference>
<dbReference type="InterPro" id="IPR036852">
    <property type="entry name" value="Peptidase_S8/S53_dom_sf"/>
</dbReference>
<dbReference type="Proteomes" id="UP000318380">
    <property type="component" value="Unassembled WGS sequence"/>
</dbReference>
<evidence type="ECO:0000256" key="6">
    <source>
        <dbReference type="PIRSR" id="PIRSR615500-1"/>
    </source>
</evidence>
<feature type="compositionally biased region" description="Gly residues" evidence="8">
    <location>
        <begin position="32"/>
        <end position="45"/>
    </location>
</feature>
<dbReference type="Gene3D" id="3.40.50.200">
    <property type="entry name" value="Peptidase S8/S53 domain"/>
    <property type="match status" value="1"/>
</dbReference>
<evidence type="ECO:0000259" key="11">
    <source>
        <dbReference type="Pfam" id="PF02225"/>
    </source>
</evidence>
<sequence length="1226" mass="129505">MPLSRRATSMFSAVIAAAVLTATQALAVPPSGGAGSPSGTTGPGGAADTPGGSTHRITLITGDVAELTSTANGQRSARLVGGGSYYFGDFDGELTVVPTAAYQLFTEGRLDRRLFNLTDLVAQGYDDARTAKLPLLLTGQAAPRTPANATTRSTLSKVGTTAIAVEKSQAKQFWEGIRSAPTLRSTGADKIWLDGRTRATLDRSTRQIGAPTAWKSGYDGRGVKVAVLDTGYDANHPDLKQRVSAAKSFVPEQEVQDRHGHGTHTASIVAGLGTASGGQRKGVAPGADLLVGKVLDDNGIGMDSEAIAGMEWAVEQGAKVVNLSLGGFPTDGTDPMSEAVNRLSQSSGALFVIAAGNFGVEEGIGTPGAATEALTVGAVDRDDKLAAFSSRGPRQGDGALKPEVTAPGVDIAAARAAGTEEGFKLGEYYTSMSGTSMATPHVAGAAAILAQRHPDWSGSQLKAALAATAIPSKTATTSQQGLGRIDIPRALDPKILPDTANLFFGDLSWTGSEAPAPVSRKVAYRNNSRTAQTLDLSVRATSPGAVDAAVTVTPKKLTVPPGGTATAIVHLDVAKTKPARYAGELVARAGGTEYRTGLGFAAGGRLNQVTVKAIGRDGRPAAATPLTNSGVQLWNLDTGDVTAVTFDPNGSRVLDVPTGRYSVMAYVMGGDEAGWTNKVSLLGDPETRIEADRTITFDARKAHPVTVRTPQRADAASIGIAWHRKAGDRQAVSGFGFSGDVANGVFVQDFGKVKDGTFQLVQRWDLAQPMITVDVTGPGGFRLPTPRGGTFRKTYVGNEKLELVDAGDGTAEELKGVAGKIALIRWRDYDQTFGQVEAAKNAGAKVVLLHNDQPGFWSDAAETGIPVYLLRQTEGAKLLGLLEQRPVTLQLTGLQDSTYRYELAAGPQQVKGGLTYDFARMRPAAVTTNYHGNDAWFLHVDQRSAYLPGLSTGLTSTRDVTGPVARTDYLASDVSGVTWNEKTAAGEWNESGFEYSVGRGYRPNERVTRDWWAPITRPAIPDLTGGETEGLPVARFENAIRVAIPQHVSGDRSVYGWSDSRGDVTDLKLSSNGKELGRKDWSVAQFPVPAGTAWYDLSLDVRRAPDTWAKTSTASHTEWRFRSGTAKSRDVLPLVQVDYRLTGNRLELRPGYQPGARGVGLFRTTAELSYDGKTWHRLPTWGLFGPVTATVPTAPAGATAVHLRVASTDAIGNKIVQTIENPWPVR</sequence>
<dbReference type="RefSeq" id="WP_145803092.1">
    <property type="nucleotide sequence ID" value="NZ_VIVK01000001.1"/>
</dbReference>